<evidence type="ECO:0000313" key="4">
    <source>
        <dbReference type="Proteomes" id="UP000576152"/>
    </source>
</evidence>
<evidence type="ECO:0000313" key="3">
    <source>
        <dbReference type="EMBL" id="MBB3713416.1"/>
    </source>
</evidence>
<proteinExistence type="predicted"/>
<accession>A0ABR6HS94</accession>
<dbReference type="InterPro" id="IPR003593">
    <property type="entry name" value="AAA+_ATPase"/>
</dbReference>
<protein>
    <recommendedName>
        <fullName evidence="2">AAA+ ATPase domain-containing protein</fullName>
    </recommendedName>
</protein>
<feature type="domain" description="AAA+ ATPase" evidence="2">
    <location>
        <begin position="250"/>
        <end position="396"/>
    </location>
</feature>
<dbReference type="PANTHER" id="PTHR43718:SF2">
    <property type="entry name" value="LON PROTEASE HOMOLOG, MITOCHONDRIAL"/>
    <property type="match status" value="1"/>
</dbReference>
<organism evidence="3 4">
    <name type="scientific">Limimaricola variabilis</name>
    <dbReference type="NCBI Taxonomy" id="1492771"/>
    <lineage>
        <taxon>Bacteria</taxon>
        <taxon>Pseudomonadati</taxon>
        <taxon>Pseudomonadota</taxon>
        <taxon>Alphaproteobacteria</taxon>
        <taxon>Rhodobacterales</taxon>
        <taxon>Paracoccaceae</taxon>
        <taxon>Limimaricola</taxon>
    </lineage>
</organism>
<keyword evidence="4" id="KW-1185">Reference proteome</keyword>
<dbReference type="Gene3D" id="3.40.50.300">
    <property type="entry name" value="P-loop containing nucleotide triphosphate hydrolases"/>
    <property type="match status" value="1"/>
</dbReference>
<dbReference type="InterPro" id="IPR027417">
    <property type="entry name" value="P-loop_NTPase"/>
</dbReference>
<reference evidence="3 4" key="1">
    <citation type="submission" date="2020-08" db="EMBL/GenBank/DDBJ databases">
        <title>Genomic Encyclopedia of Type Strains, Phase III (KMG-III): the genomes of soil and plant-associated and newly described type strains.</title>
        <authorList>
            <person name="Whitman W."/>
        </authorList>
    </citation>
    <scope>NUCLEOTIDE SEQUENCE [LARGE SCALE GENOMIC DNA]</scope>
    <source>
        <strain evidence="3 4">CECT 8572</strain>
    </source>
</reference>
<dbReference type="Pfam" id="PF00004">
    <property type="entry name" value="AAA"/>
    <property type="match status" value="1"/>
</dbReference>
<feature type="compositionally biased region" description="Polar residues" evidence="1">
    <location>
        <begin position="148"/>
        <end position="158"/>
    </location>
</feature>
<dbReference type="SUPFAM" id="SSF52540">
    <property type="entry name" value="P-loop containing nucleoside triphosphate hydrolases"/>
    <property type="match status" value="1"/>
</dbReference>
<dbReference type="InterPro" id="IPR003959">
    <property type="entry name" value="ATPase_AAA_core"/>
</dbReference>
<evidence type="ECO:0000259" key="2">
    <source>
        <dbReference type="SMART" id="SM00382"/>
    </source>
</evidence>
<dbReference type="PANTHER" id="PTHR43718">
    <property type="entry name" value="LON PROTEASE"/>
    <property type="match status" value="1"/>
</dbReference>
<dbReference type="InterPro" id="IPR027065">
    <property type="entry name" value="Lon_Prtase"/>
</dbReference>
<gene>
    <name evidence="3" type="ORF">FHS00_003020</name>
</gene>
<evidence type="ECO:0000256" key="1">
    <source>
        <dbReference type="SAM" id="MobiDB-lite"/>
    </source>
</evidence>
<comment type="caution">
    <text evidence="3">The sequence shown here is derived from an EMBL/GenBank/DDBJ whole genome shotgun (WGS) entry which is preliminary data.</text>
</comment>
<sequence>MDDDNSQWDAEVGEAIANYVAEVLGETASAAPFSLPQFVKAVLTERLPDSSSEAQEAGYRAIKRWWTHTNEQVRAEAAVRHGFTYVPEPRLSGGDTGNDSIDVLHAELEDIGFLGELAQIADMQLQNQLEYQKQRQQMECRCRKTDATGASRSGTGRANPNPVRSEGLGRYLLDPEALKNLPDGGRQVERNAALHAVCTEPVPYAECRDRGTFARIREGLGARFPHATAVIDGLLRPLERNFEQGRAVISLRPAILVGPPGTGKTALLRAFAAELGLPTSQKSVAGSADGNLFGTSAGWSTAMPSIVSSTIARSGILNPLIILDEIDKAQTTHNGSIQECLLPLLEPGEARRYHERYLASAVDASGVNWIFSANQLDRISGPLLSRCDVFEMPRPARLHVRALARSILRDQAELLGLHPAFLRLTASDLAFLEESFDRHRSVRVLAELVRQLIDDNARKTARVVM</sequence>
<feature type="region of interest" description="Disordered" evidence="1">
    <location>
        <begin position="144"/>
        <end position="166"/>
    </location>
</feature>
<dbReference type="Proteomes" id="UP000576152">
    <property type="component" value="Unassembled WGS sequence"/>
</dbReference>
<dbReference type="EMBL" id="JACIBX010000014">
    <property type="protein sequence ID" value="MBB3713416.1"/>
    <property type="molecule type" value="Genomic_DNA"/>
</dbReference>
<dbReference type="SMART" id="SM00382">
    <property type="entry name" value="AAA"/>
    <property type="match status" value="1"/>
</dbReference>
<dbReference type="RefSeq" id="WP_183474894.1">
    <property type="nucleotide sequence ID" value="NZ_JACIBX010000014.1"/>
</dbReference>
<name>A0ABR6HS94_9RHOB</name>